<accession>A0A0G4I9Z4</accession>
<organism evidence="2">
    <name type="scientific">Chromera velia CCMP2878</name>
    <dbReference type="NCBI Taxonomy" id="1169474"/>
    <lineage>
        <taxon>Eukaryota</taxon>
        <taxon>Sar</taxon>
        <taxon>Alveolata</taxon>
        <taxon>Colpodellida</taxon>
        <taxon>Chromeraceae</taxon>
        <taxon>Chromera</taxon>
    </lineage>
</organism>
<sequence>MSSPFPEARDHPPTSPVSIQDSDSDGECRCEFCLRGQTDDAIQIPQPIRPVQLLPPDGAQPFLPPFPENVAMTQRSRRFQDFEADAGAAARRRIVERMRARLPFFLDAHMIAAARERRALEGPSPPVSSPLGENGWGVFPLPLPLTPHSSASTCSGCAKSATTTTSLLQAPQSFGAGA</sequence>
<gene>
    <name evidence="2" type="ORF">Cvel_12399</name>
</gene>
<dbReference type="EMBL" id="CDMZ01005744">
    <property type="protein sequence ID" value="CEM53981.1"/>
    <property type="molecule type" value="Genomic_DNA"/>
</dbReference>
<name>A0A0G4I9Z4_9ALVE</name>
<protein>
    <submittedName>
        <fullName evidence="2">Uncharacterized protein</fullName>
    </submittedName>
</protein>
<proteinExistence type="predicted"/>
<dbReference type="VEuPathDB" id="CryptoDB:Cvel_12399"/>
<evidence type="ECO:0000313" key="2">
    <source>
        <dbReference type="EMBL" id="CEM53981.1"/>
    </source>
</evidence>
<dbReference type="AlphaFoldDB" id="A0A0G4I9Z4"/>
<feature type="region of interest" description="Disordered" evidence="1">
    <location>
        <begin position="1"/>
        <end position="26"/>
    </location>
</feature>
<evidence type="ECO:0000256" key="1">
    <source>
        <dbReference type="SAM" id="MobiDB-lite"/>
    </source>
</evidence>
<reference evidence="2" key="1">
    <citation type="submission" date="2014-11" db="EMBL/GenBank/DDBJ databases">
        <authorList>
            <person name="Otto D Thomas"/>
            <person name="Naeem Raeece"/>
        </authorList>
    </citation>
    <scope>NUCLEOTIDE SEQUENCE</scope>
</reference>